<dbReference type="PROSITE" id="PS00122">
    <property type="entry name" value="CARBOXYLESTERASE_B_1"/>
    <property type="match status" value="4"/>
</dbReference>
<feature type="domain" description="Carboxylesterase type B" evidence="6">
    <location>
        <begin position="2100"/>
        <end position="2603"/>
    </location>
</feature>
<evidence type="ECO:0000259" key="6">
    <source>
        <dbReference type="Pfam" id="PF00135"/>
    </source>
</evidence>
<feature type="domain" description="Carboxylesterase type B" evidence="6">
    <location>
        <begin position="1804"/>
        <end position="2078"/>
    </location>
</feature>
<keyword evidence="2" id="KW-0719">Serine esterase</keyword>
<evidence type="ECO:0000256" key="5">
    <source>
        <dbReference type="ARBA" id="ARBA00023180"/>
    </source>
</evidence>
<dbReference type="PANTHER" id="PTHR43142">
    <property type="entry name" value="CARBOXYLIC ESTER HYDROLASE"/>
    <property type="match status" value="1"/>
</dbReference>
<dbReference type="Pfam" id="PF00135">
    <property type="entry name" value="COesterase"/>
    <property type="match status" value="7"/>
</dbReference>
<name>A0A835G525_SPOEX</name>
<feature type="domain" description="Carboxylesterase type B" evidence="6">
    <location>
        <begin position="589"/>
        <end position="1086"/>
    </location>
</feature>
<feature type="domain" description="Carboxylesterase type B" evidence="6">
    <location>
        <begin position="1636"/>
        <end position="1800"/>
    </location>
</feature>
<proteinExistence type="inferred from homology"/>
<dbReference type="Gene3D" id="3.40.50.1820">
    <property type="entry name" value="alpha/beta hydrolase"/>
    <property type="match status" value="7"/>
</dbReference>
<dbReference type="SUPFAM" id="SSF53474">
    <property type="entry name" value="alpha/beta-Hydrolases"/>
    <property type="match status" value="6"/>
</dbReference>
<keyword evidence="3" id="KW-0378">Hydrolase</keyword>
<protein>
    <recommendedName>
        <fullName evidence="6">Carboxylesterase type B domain-containing protein</fullName>
    </recommendedName>
</protein>
<dbReference type="InterPro" id="IPR019826">
    <property type="entry name" value="Carboxylesterase_B_AS"/>
</dbReference>
<evidence type="ECO:0000313" key="8">
    <source>
        <dbReference type="Proteomes" id="UP000648187"/>
    </source>
</evidence>
<keyword evidence="5" id="KW-0325">Glycoprotein</keyword>
<dbReference type="InterPro" id="IPR029058">
    <property type="entry name" value="AB_hydrolase_fold"/>
</dbReference>
<accession>A0A835G525</accession>
<evidence type="ECO:0000256" key="3">
    <source>
        <dbReference type="ARBA" id="ARBA00022801"/>
    </source>
</evidence>
<dbReference type="Proteomes" id="UP000648187">
    <property type="component" value="Unassembled WGS sequence"/>
</dbReference>
<sequence length="3170" mass="354113">MIHHIYLSNSVKNISVVTNMLKKLDMLPVLLLLSICGVVLGQYRLDPLVSTNRGLIRGLLSTEGYAKFLGIPYAVVDKNNPFGPSVPHPGFDGIFEAYESNACPQMSFEGKTGSPVGTIDCLTLNVYVPSVATSQHPLPVMVWIHGGYFILGSGNSVGSPEFLLRNDVIVVTINFRLGVFGFMCLDHPEISGNQGLKDQVLALRWINENIEAFGGDTTQITVFGESSGGMSINLHLLSSYEPLFQKAIIQSGPAVSPWVLGEPDNTVPIKLARGLGFFTEDIYEAIDFLSSVDHHKLVKLAHGLKLTNFMTLESTPATLPCVEKNTQGVEHFITEYPMNIKSTKLRTVQVIFGNSANEMHMGYTINEVEGFLDYSLNVIRTVYDLGDTEEEDLDDIKHFYIGDEEADVLFNHPTEKMADRLLEIGARSVYRYIFSYSGDRNVIKIRLNVNATGAVRADELGYLFDSDELTGDITPEDQIMIDRITMLWTNFAKYGNPTPTTSELLPVKWEPITRTTQPYLNLDSDLTLEARPFHDRMAFWDIFPVYTDELGYFFDSNKLTEYLSENLDMWSVALVISLFELAQGLSRVDPLVSTKSGLIRGLRINSGYAQFLGVPYAEVNKTNPFGPATPYPGFDDIFEAYESNVCPQMSYDAVVGTIDCLTLNIYVPSTASSKNQLPVMVWIHGGYFIVGSGDAVRIPEYLLRNDVIVVTINYRLGAYGFMCLDIPQVSGNQGLKDQVLALRWINENIEAFGGDARQITAFGESAGGMSVNLHLLSSYEPLFQKAIIQSGPAVSPWVIKETDNSVPIKLAEALNFLTDDVSEAIAFLSTIEVHTLVKLAYDLKLTFFMSLKDSPSTIPCVEKKMEGFEQFLTDYTMDIESTKLRNVSVILGITSNEMFMGYGTADDDFFRDFDFTVLKTALDLGEKFEEAVEDIRHFYIGDEDTSEKFKDEITNFSSDVLFNHPTEKMSKRLLELGAKSVFRYIFSYSGGRNVIKIRLNLNGTGAVHADELGYLFDSGELTDQLMIDRMTTMWTNFAKYGDPTPSTSELIPAKWEPITKNTHPYLNLDSDLTLESRPFYNRMVFWDLFHISISMDGPKTLVSATMSQSLDNMWSVCVLFVVFCGLVEGLYRVDPLVSTNKGLIRGLRSDEGYAQFMGIPYAVVDKKNPFGPSIPHPGFDGIFEAYETNVCPQMSNDVAIGTIDCLTMNIYVPSAATSQNRLPVMVWIHGGAFVIGSAENEGSPRFLLKHDVIVVKINYRLGAYGFMCLDIPEVPGNQGLKDQALALRWIKENIEAFGGDAGQISIFGESAGGMSVNLHLLSSYESLFQRAIIQSGPASSAWLIMNSDKTVPIKLAEALDFETEDTLEALDYLASVDVHTLTKLAHDLEITSFTENNIPITLPCIEKEFEGIEPFMTDYPMNINTPKARNTPVIIGHTNNELPFLYGLAKAEFFSNYDFSLISNAFDLQDDWEDAVNDVKHFYIGDEPLSEIVADKITDFASDIIFNHPTQRMAERLLDIGARPVYRYLFSYSGGRNLLKVLSNLNSTGAIHADELGYLFDLEIFSKDVALEDQLMIDRLTTLWINFFLNNRKKMSLKYYHYAVLVIATMSRVLDMWSVVLLISLCDLIQGLYRVDPLIATNKGLIRGIRSAQGYAEFLGVPYAVVDKTNPFGPSLPHPGFNDIFEAYESNACPQVSNNLAIGTIDCLTLNIYVPSAATTQNRFPVMVWIHGGAFVTGSAQAEGNPSFLLKNDVIVVVINYRLGAYGFMCLDLPEVSGNQGLKDQVLALRWVNENIEAFGDFETDDTLEALQYLASIDVHTLVKKAHDLQITSSTGTDNPGTLPCIEKEIEGVKSFITDHPMNINSPKVRNTPVIIGHTSNELPFQYGNADADFFANYDFDLLSKAFDLGDDWDDAVNDVRHFYIGDEQPNENVADKITDFASDFVFNHPTQRMAERFLGIGAKTVYRYVFSYSGDRNLLKVLYNLNATGAVHGDEIGYLFDNVEWFGEQITAEDQLMIDRLTTLWTNFAKYGDPTPATSELLPVKWQPITKTSQPYLNLDSDLTLESRPFHDRMAFWDLFYKLYRKQQKYNTCGLYRVDPLVATNKGLIRGIRSEQGYAEFLGVPYAVVDKTNPFGPSLPHPGFNDIFEAYESNACPQVSSNLAIGTIDCLTLNIYVPSAATTQNRLPVMVWIHGGAFVTGSAQAEGNPSFLLKNDVIVVVINYRLGAYGFMCLDLPEVSGNQGLKDQVLALRWVNENIEAFGGDASQVTVFGESAGGMSVNLHLLSSYESLFQKAIIQSGPASSPWLMVEPNNTVPIKLANSLDFETDDTLEALQYLASIDVHTLVKKAHDLQITSSTGTDNPGTLPCIEKEIEGVKSFITDHPMNINSPKVRNTPVIIGHTSNELPFQYGNADADFFANYDFDLVSKAFDLGDDWDDAVNDVRHFYIGDEQPNENVADKITDFASDFVFNHPTQRMAERLLGIGAKTVYRYVFSYSGDRNLLKVLYNLNATGAIHADEIGYLFDNVEWFGEQITAEDQLMIDRLTTLWTNFAKHGDPTPATSELLPVKWQPITKTSQPYLNLDSDLTLESRPFHDRMAFWDLFYKLYRKQQKYNTYLVATMSRVLDMWSVVLLISLCDLIQGLYRVDPLVATNKGLIRGIRSEQGYAEFLGVPYAVVDKTNPFGPSLPHPGFNDIFEAYESNACPQVSNNLAIGTIDCLTLNIYVPSAATTQNRLPVMVWIHGGAFITGSAQTEGNPSFLLKNDVIVVVINYRLGAYGFMCLDLPEVSGNQGLKDQVLALRWVNENIEAFGGDASQVTVFGVSAGGMSVNLHLLSSYESLFQKAIIQSGPTSSPWFMVEPNNTVPIKLANSLDFETDDTLEALQYLASIDVHTLVKKAHDLQITTSSEAHFPSTLPCIEKEIEGVKSFITDHPMNINSPKVRNTPVIIGHTSNELPFQYRNADADFFANYDFNLVSKDFDLGDDWDDAVNDVRHFYIGDEQLNENVADKITDFASDFVFNHPTQRMAERLLGIGAKTVYRYVFSYSGDRNFLKILYNLNATGAVHGDEIGYLFDNVEWFGEQITAEDQLMIDRITTLWTNFAKYGDPTPATSELLPVKWQPITKTSQPYLNLDSDLTLESRPFHDRMAFWDLFYKLYRNQQKCNVSG</sequence>
<evidence type="ECO:0000256" key="4">
    <source>
        <dbReference type="ARBA" id="ARBA00023157"/>
    </source>
</evidence>
<organism evidence="7 8">
    <name type="scientific">Spodoptera exigua</name>
    <name type="common">Beet armyworm</name>
    <name type="synonym">Noctua fulgens</name>
    <dbReference type="NCBI Taxonomy" id="7107"/>
    <lineage>
        <taxon>Eukaryota</taxon>
        <taxon>Metazoa</taxon>
        <taxon>Ecdysozoa</taxon>
        <taxon>Arthropoda</taxon>
        <taxon>Hexapoda</taxon>
        <taxon>Insecta</taxon>
        <taxon>Pterygota</taxon>
        <taxon>Neoptera</taxon>
        <taxon>Endopterygota</taxon>
        <taxon>Lepidoptera</taxon>
        <taxon>Glossata</taxon>
        <taxon>Ditrysia</taxon>
        <taxon>Noctuoidea</taxon>
        <taxon>Noctuidae</taxon>
        <taxon>Amphipyrinae</taxon>
        <taxon>Spodoptera</taxon>
    </lineage>
</organism>
<comment type="caution">
    <text evidence="7">The sequence shown here is derived from an EMBL/GenBank/DDBJ whole genome shotgun (WGS) entry which is preliminary data.</text>
</comment>
<evidence type="ECO:0000256" key="1">
    <source>
        <dbReference type="ARBA" id="ARBA00005964"/>
    </source>
</evidence>
<dbReference type="InterPro" id="IPR002018">
    <property type="entry name" value="CarbesteraseB"/>
</dbReference>
<evidence type="ECO:0000313" key="7">
    <source>
        <dbReference type="EMBL" id="KAF9407228.1"/>
    </source>
</evidence>
<keyword evidence="8" id="KW-1185">Reference proteome</keyword>
<dbReference type="PANTHER" id="PTHR43142:SF1">
    <property type="entry name" value="CARBOXYLIC ESTER HYDROLASE"/>
    <property type="match status" value="1"/>
</dbReference>
<comment type="similarity">
    <text evidence="1">Belongs to the type-B carboxylesterase/lipase family.</text>
</comment>
<feature type="domain" description="Carboxylesterase type B" evidence="6">
    <location>
        <begin position="2650"/>
        <end position="3153"/>
    </location>
</feature>
<evidence type="ECO:0000256" key="2">
    <source>
        <dbReference type="ARBA" id="ARBA00022487"/>
    </source>
</evidence>
<gene>
    <name evidence="7" type="ORF">HW555_012679</name>
</gene>
<dbReference type="EMBL" id="JACKWZ010000494">
    <property type="protein sequence ID" value="KAF9407228.1"/>
    <property type="molecule type" value="Genomic_DNA"/>
</dbReference>
<feature type="domain" description="Carboxylesterase type B" evidence="6">
    <location>
        <begin position="46"/>
        <end position="540"/>
    </location>
</feature>
<feature type="domain" description="Carboxylesterase type B" evidence="6">
    <location>
        <begin position="1134"/>
        <end position="1592"/>
    </location>
</feature>
<keyword evidence="4" id="KW-1015">Disulfide bond</keyword>
<reference evidence="7" key="1">
    <citation type="submission" date="2020-08" db="EMBL/GenBank/DDBJ databases">
        <title>Spodoptera exigua strain:BAW_Kor-Di-RS1 Genome sequencing and assembly.</title>
        <authorList>
            <person name="Kim J."/>
            <person name="Nam H.Y."/>
            <person name="Kwon M."/>
            <person name="Choi J.H."/>
            <person name="Cho S.R."/>
            <person name="Kim G.-H."/>
        </authorList>
    </citation>
    <scope>NUCLEOTIDE SEQUENCE</scope>
    <source>
        <strain evidence="7">BAW_Kor-Di-RS1</strain>
        <tissue evidence="7">Whole-body</tissue>
    </source>
</reference>
<dbReference type="GO" id="GO:0052689">
    <property type="term" value="F:carboxylic ester hydrolase activity"/>
    <property type="evidence" value="ECO:0007669"/>
    <property type="project" value="UniProtKB-KW"/>
</dbReference>